<feature type="compositionally biased region" description="Gly residues" evidence="2">
    <location>
        <begin position="110"/>
        <end position="120"/>
    </location>
</feature>
<accession>A0ABN1WYW5</accession>
<feature type="transmembrane region" description="Helical" evidence="3">
    <location>
        <begin position="27"/>
        <end position="46"/>
    </location>
</feature>
<evidence type="ECO:0000256" key="1">
    <source>
        <dbReference type="ARBA" id="ARBA00006865"/>
    </source>
</evidence>
<feature type="transmembrane region" description="Helical" evidence="3">
    <location>
        <begin position="58"/>
        <end position="78"/>
    </location>
</feature>
<dbReference type="PROSITE" id="PS51762">
    <property type="entry name" value="GH16_2"/>
    <property type="match status" value="1"/>
</dbReference>
<proteinExistence type="inferred from homology"/>
<feature type="compositionally biased region" description="Polar residues" evidence="2">
    <location>
        <begin position="318"/>
        <end position="328"/>
    </location>
</feature>
<keyword evidence="3" id="KW-0812">Transmembrane</keyword>
<dbReference type="InterPro" id="IPR050546">
    <property type="entry name" value="Glycosyl_Hydrlase_16"/>
</dbReference>
<feature type="region of interest" description="Disordered" evidence="2">
    <location>
        <begin position="306"/>
        <end position="329"/>
    </location>
</feature>
<dbReference type="Pfam" id="PF00722">
    <property type="entry name" value="Glyco_hydro_16"/>
    <property type="match status" value="1"/>
</dbReference>
<dbReference type="PANTHER" id="PTHR10963">
    <property type="entry name" value="GLYCOSYL HYDROLASE-RELATED"/>
    <property type="match status" value="1"/>
</dbReference>
<dbReference type="Gene3D" id="2.60.120.200">
    <property type="match status" value="1"/>
</dbReference>
<evidence type="ECO:0000259" key="4">
    <source>
        <dbReference type="PROSITE" id="PS51762"/>
    </source>
</evidence>
<dbReference type="Proteomes" id="UP001500037">
    <property type="component" value="Unassembled WGS sequence"/>
</dbReference>
<dbReference type="SUPFAM" id="SSF49899">
    <property type="entry name" value="Concanavalin A-like lectins/glucanases"/>
    <property type="match status" value="1"/>
</dbReference>
<gene>
    <name evidence="5" type="ORF">GCM10009665_66170</name>
</gene>
<comment type="caution">
    <text evidence="5">The sequence shown here is derived from an EMBL/GenBank/DDBJ whole genome shotgun (WGS) entry which is preliminary data.</text>
</comment>
<dbReference type="InterPro" id="IPR000757">
    <property type="entry name" value="Beta-glucanase-like"/>
</dbReference>
<keyword evidence="3" id="KW-1133">Transmembrane helix</keyword>
<name>A0ABN1WYW5_9ACTN</name>
<evidence type="ECO:0000313" key="6">
    <source>
        <dbReference type="Proteomes" id="UP001500037"/>
    </source>
</evidence>
<protein>
    <recommendedName>
        <fullName evidence="4">GH16 domain-containing protein</fullName>
    </recommendedName>
</protein>
<evidence type="ECO:0000313" key="5">
    <source>
        <dbReference type="EMBL" id="GAA1268234.1"/>
    </source>
</evidence>
<feature type="compositionally biased region" description="Basic residues" evidence="2">
    <location>
        <begin position="176"/>
        <end position="185"/>
    </location>
</feature>
<feature type="domain" description="GH16" evidence="4">
    <location>
        <begin position="239"/>
        <end position="489"/>
    </location>
</feature>
<keyword evidence="3" id="KW-0472">Membrane</keyword>
<evidence type="ECO:0000256" key="2">
    <source>
        <dbReference type="SAM" id="MobiDB-lite"/>
    </source>
</evidence>
<keyword evidence="6" id="KW-1185">Reference proteome</keyword>
<feature type="region of interest" description="Disordered" evidence="2">
    <location>
        <begin position="103"/>
        <end position="168"/>
    </location>
</feature>
<reference evidence="5 6" key="1">
    <citation type="journal article" date="2019" name="Int. J. Syst. Evol. Microbiol.">
        <title>The Global Catalogue of Microorganisms (GCM) 10K type strain sequencing project: providing services to taxonomists for standard genome sequencing and annotation.</title>
        <authorList>
            <consortium name="The Broad Institute Genomics Platform"/>
            <consortium name="The Broad Institute Genome Sequencing Center for Infectious Disease"/>
            <person name="Wu L."/>
            <person name="Ma J."/>
        </authorList>
    </citation>
    <scope>NUCLEOTIDE SEQUENCE [LARGE SCALE GENOMIC DNA]</scope>
    <source>
        <strain evidence="5 6">JCM 13004</strain>
    </source>
</reference>
<organism evidence="5 6">
    <name type="scientific">Kitasatospora nipponensis</name>
    <dbReference type="NCBI Taxonomy" id="258049"/>
    <lineage>
        <taxon>Bacteria</taxon>
        <taxon>Bacillati</taxon>
        <taxon>Actinomycetota</taxon>
        <taxon>Actinomycetes</taxon>
        <taxon>Kitasatosporales</taxon>
        <taxon>Streptomycetaceae</taxon>
        <taxon>Kitasatospora</taxon>
    </lineage>
</organism>
<feature type="region of interest" description="Disordered" evidence="2">
    <location>
        <begin position="176"/>
        <end position="195"/>
    </location>
</feature>
<dbReference type="EMBL" id="BAAALF010000189">
    <property type="protein sequence ID" value="GAA1268234.1"/>
    <property type="molecule type" value="Genomic_DNA"/>
</dbReference>
<sequence length="489" mass="51509">MRLALALSGWAALLVTALPAGFPLRVVLLAAFLLLGPGAAAVRPVSPRRTDPLDALEGLVLTVAVSLALLALVAEAFYLNHAFTVPRAVGALAALTTLLTLRPRRWPPGRSGGRGAGPGRWSGAPPSAEPPPSAPPDPRLPDPPLPDPLPPDPLPPDRLPPDRPPSPQLFARRLAVRSARHRPARSPRPLVHSPAGPRVAAVGLLLLVAACGGTPAAPGSTPAVTPTPPVGPAPAAVPTDQPAAAGPWHQVFADTFEGTTLDSSRWTTCYDWNNAGCTNGGNHEQEWYLPSQVTVGGGVATLTATRRDTPGTDGGNHPWTSGMISTGRDSWDAQPRETFTYGYFAAALRIPPQGGMFPAFWLLPVTRSAPPELDVAEFPEVTRQVDMNVHWVGVFGNEETAGQSYGPVDFPAGYHVFALDWEPHALTWYVDGVQRWQQTDPQRIPSVAMELIVNLAVGYPGAAPAGPCSVSRGWPAAATAARIRSSTIS</sequence>
<dbReference type="CDD" id="cd08023">
    <property type="entry name" value="GH16_laminarinase_like"/>
    <property type="match status" value="1"/>
</dbReference>
<dbReference type="InterPro" id="IPR013320">
    <property type="entry name" value="ConA-like_dom_sf"/>
</dbReference>
<feature type="compositionally biased region" description="Pro residues" evidence="2">
    <location>
        <begin position="127"/>
        <end position="167"/>
    </location>
</feature>
<feature type="region of interest" description="Disordered" evidence="2">
    <location>
        <begin position="216"/>
        <end position="236"/>
    </location>
</feature>
<comment type="similarity">
    <text evidence="1">Belongs to the glycosyl hydrolase 16 family.</text>
</comment>
<evidence type="ECO:0000256" key="3">
    <source>
        <dbReference type="SAM" id="Phobius"/>
    </source>
</evidence>
<dbReference type="PANTHER" id="PTHR10963:SF55">
    <property type="entry name" value="GLYCOSIDE HYDROLASE FAMILY 16 PROTEIN"/>
    <property type="match status" value="1"/>
</dbReference>